<comment type="caution">
    <text evidence="3">The sequence shown here is derived from an EMBL/GenBank/DDBJ whole genome shotgun (WGS) entry which is preliminary data.</text>
</comment>
<dbReference type="InterPro" id="IPR007763">
    <property type="entry name" value="NDUFA12"/>
</dbReference>
<dbReference type="Pfam" id="PF05071">
    <property type="entry name" value="NDUFA12"/>
    <property type="match status" value="1"/>
</dbReference>
<sequence>MSLKQTSSFFKAWHKWKTLRLPWRRQILAGLDLQGNTYWEFRDARTSSPGAAGAETTRARRIVRYPPRTHPSDVAVPPAWHQWLRHTRSAAPTLDEQHADAARQLRMKALAAQADARWAAAAAADGAPGKGAEGQAAPAPATKSRVGSREGGGHAPGVSPADAAGAGDAGRVDAAGDRGQSWRKMQEEEKVRAAGPGDPWKRARGPSEKWQPKGWDPSGASKQR</sequence>
<evidence type="ECO:0000256" key="1">
    <source>
        <dbReference type="ARBA" id="ARBA00007355"/>
    </source>
</evidence>
<dbReference type="GeneID" id="85313708"/>
<dbReference type="EMBL" id="MU839005">
    <property type="protein sequence ID" value="KAK1768459.1"/>
    <property type="molecule type" value="Genomic_DNA"/>
</dbReference>
<protein>
    <recommendedName>
        <fullName evidence="5">NADH dehydrogenase [ubiquinone] 1 alpha subcomplex subunit</fullName>
    </recommendedName>
</protein>
<gene>
    <name evidence="3" type="ORF">QBC33DRAFT_568805</name>
</gene>
<feature type="compositionally biased region" description="Low complexity" evidence="2">
    <location>
        <begin position="156"/>
        <end position="166"/>
    </location>
</feature>
<comment type="similarity">
    <text evidence="1">Belongs to the complex I NDUFA12 subunit family.</text>
</comment>
<organism evidence="3 4">
    <name type="scientific">Phialemonium atrogriseum</name>
    <dbReference type="NCBI Taxonomy" id="1093897"/>
    <lineage>
        <taxon>Eukaryota</taxon>
        <taxon>Fungi</taxon>
        <taxon>Dikarya</taxon>
        <taxon>Ascomycota</taxon>
        <taxon>Pezizomycotina</taxon>
        <taxon>Sordariomycetes</taxon>
        <taxon>Sordariomycetidae</taxon>
        <taxon>Cephalothecales</taxon>
        <taxon>Cephalothecaceae</taxon>
        <taxon>Phialemonium</taxon>
    </lineage>
</organism>
<evidence type="ECO:0000313" key="3">
    <source>
        <dbReference type="EMBL" id="KAK1768459.1"/>
    </source>
</evidence>
<dbReference type="InterPro" id="IPR052618">
    <property type="entry name" value="ComplexI_NDUFA12"/>
</dbReference>
<dbReference type="PANTHER" id="PTHR32470">
    <property type="entry name" value="ADH DEHYDROGENASE [UBIQUINONE] 1 ALPHA SUBCOMPLEX ASSEMBLY FACTOR 2"/>
    <property type="match status" value="1"/>
</dbReference>
<feature type="region of interest" description="Disordered" evidence="2">
    <location>
        <begin position="125"/>
        <end position="224"/>
    </location>
</feature>
<feature type="compositionally biased region" description="Basic and acidic residues" evidence="2">
    <location>
        <begin position="199"/>
        <end position="211"/>
    </location>
</feature>
<keyword evidence="4" id="KW-1185">Reference proteome</keyword>
<dbReference type="Proteomes" id="UP001244011">
    <property type="component" value="Unassembled WGS sequence"/>
</dbReference>
<dbReference type="GO" id="GO:0005739">
    <property type="term" value="C:mitochondrion"/>
    <property type="evidence" value="ECO:0007669"/>
    <property type="project" value="TreeGrafter"/>
</dbReference>
<reference evidence="3" key="1">
    <citation type="submission" date="2023-06" db="EMBL/GenBank/DDBJ databases">
        <title>Genome-scale phylogeny and comparative genomics of the fungal order Sordariales.</title>
        <authorList>
            <consortium name="Lawrence Berkeley National Laboratory"/>
            <person name="Hensen N."/>
            <person name="Bonometti L."/>
            <person name="Westerberg I."/>
            <person name="Brannstrom I.O."/>
            <person name="Guillou S."/>
            <person name="Cros-Aarteil S."/>
            <person name="Calhoun S."/>
            <person name="Haridas S."/>
            <person name="Kuo A."/>
            <person name="Mondo S."/>
            <person name="Pangilinan J."/>
            <person name="Riley R."/>
            <person name="Labutti K."/>
            <person name="Andreopoulos B."/>
            <person name="Lipzen A."/>
            <person name="Chen C."/>
            <person name="Yanf M."/>
            <person name="Daum C."/>
            <person name="Ng V."/>
            <person name="Clum A."/>
            <person name="Steindorff A."/>
            <person name="Ohm R."/>
            <person name="Martin F."/>
            <person name="Silar P."/>
            <person name="Natvig D."/>
            <person name="Lalanne C."/>
            <person name="Gautier V."/>
            <person name="Ament-Velasquez S.L."/>
            <person name="Kruys A."/>
            <person name="Hutchinson M.I."/>
            <person name="Powell A.J."/>
            <person name="Barry K."/>
            <person name="Miller A.N."/>
            <person name="Grigoriev I.V."/>
            <person name="Debuchy R."/>
            <person name="Gladieux P."/>
            <person name="Thoren M.H."/>
            <person name="Johannesson H."/>
        </authorList>
    </citation>
    <scope>NUCLEOTIDE SEQUENCE</scope>
    <source>
        <strain evidence="3">8032-3</strain>
    </source>
</reference>
<evidence type="ECO:0000256" key="2">
    <source>
        <dbReference type="SAM" id="MobiDB-lite"/>
    </source>
</evidence>
<dbReference type="GO" id="GO:0045271">
    <property type="term" value="C:respiratory chain complex I"/>
    <property type="evidence" value="ECO:0007669"/>
    <property type="project" value="InterPro"/>
</dbReference>
<dbReference type="AlphaFoldDB" id="A0AAJ0C1L5"/>
<evidence type="ECO:0000313" key="4">
    <source>
        <dbReference type="Proteomes" id="UP001244011"/>
    </source>
</evidence>
<name>A0AAJ0C1L5_9PEZI</name>
<proteinExistence type="inferred from homology"/>
<evidence type="ECO:0008006" key="5">
    <source>
        <dbReference type="Google" id="ProtNLM"/>
    </source>
</evidence>
<dbReference type="RefSeq" id="XP_060284672.1">
    <property type="nucleotide sequence ID" value="XM_060430521.1"/>
</dbReference>
<dbReference type="GO" id="GO:0032981">
    <property type="term" value="P:mitochondrial respiratory chain complex I assembly"/>
    <property type="evidence" value="ECO:0007669"/>
    <property type="project" value="TreeGrafter"/>
</dbReference>
<accession>A0AAJ0C1L5</accession>
<dbReference type="PANTHER" id="PTHR32470:SF2">
    <property type="entry name" value="NADH DEHYDROGENASE [UBIQUINONE] 1 ALPHA SUBCOMPLEX ASSEMBLY FACTOR 2"/>
    <property type="match status" value="1"/>
</dbReference>